<evidence type="ECO:0000313" key="1">
    <source>
        <dbReference type="EMBL" id="CUP24224.1"/>
    </source>
</evidence>
<dbReference type="InterPro" id="IPR011004">
    <property type="entry name" value="Trimer_LpxA-like_sf"/>
</dbReference>
<name>A0A174LIN9_9FIRM</name>
<dbReference type="GO" id="GO:0008870">
    <property type="term" value="F:galactoside O-acetyltransferase activity"/>
    <property type="evidence" value="ECO:0007669"/>
    <property type="project" value="UniProtKB-EC"/>
</dbReference>
<keyword evidence="1" id="KW-0012">Acyltransferase</keyword>
<reference evidence="1 2" key="1">
    <citation type="submission" date="2015-09" db="EMBL/GenBank/DDBJ databases">
        <authorList>
            <consortium name="Pathogen Informatics"/>
        </authorList>
    </citation>
    <scope>NUCLEOTIDE SEQUENCE [LARGE SCALE GENOMIC DNA]</scope>
    <source>
        <strain evidence="1 2">2789STDY5834885</strain>
    </source>
</reference>
<dbReference type="CDD" id="cd04647">
    <property type="entry name" value="LbH_MAT_like"/>
    <property type="match status" value="1"/>
</dbReference>
<dbReference type="SUPFAM" id="SSF51161">
    <property type="entry name" value="Trimeric LpxA-like enzymes"/>
    <property type="match status" value="1"/>
</dbReference>
<dbReference type="EC" id="2.3.1.18" evidence="1"/>
<keyword evidence="1" id="KW-0808">Transferase</keyword>
<dbReference type="PANTHER" id="PTHR23416">
    <property type="entry name" value="SIALIC ACID SYNTHASE-RELATED"/>
    <property type="match status" value="1"/>
</dbReference>
<dbReference type="AlphaFoldDB" id="A0A174LIN9"/>
<gene>
    <name evidence="1" type="primary">lacA</name>
    <name evidence="1" type="ORF">ERS852498_01554</name>
</gene>
<dbReference type="EMBL" id="CZAL01000007">
    <property type="protein sequence ID" value="CUP24224.1"/>
    <property type="molecule type" value="Genomic_DNA"/>
</dbReference>
<accession>A0A174LIN9</accession>
<organism evidence="1 2">
    <name type="scientific">Fusicatenibacter saccharivorans</name>
    <dbReference type="NCBI Taxonomy" id="1150298"/>
    <lineage>
        <taxon>Bacteria</taxon>
        <taxon>Bacillati</taxon>
        <taxon>Bacillota</taxon>
        <taxon>Clostridia</taxon>
        <taxon>Lachnospirales</taxon>
        <taxon>Lachnospiraceae</taxon>
        <taxon>Fusicatenibacter</taxon>
    </lineage>
</organism>
<dbReference type="Gene3D" id="2.160.10.10">
    <property type="entry name" value="Hexapeptide repeat proteins"/>
    <property type="match status" value="1"/>
</dbReference>
<dbReference type="InterPro" id="IPR001451">
    <property type="entry name" value="Hexapep"/>
</dbReference>
<sequence length="232" mass="25756">MNPFLSIKNRSKEFLYNAWLFPKNLYVNFKVLPFNQAKKMPIFIGLRVQVKDLSRDSIIIETDNIYKKMITIGRGGSDGIAQTQNGLLSVQKNGQLIFKGPAYFHSGARIWIGENSQVVIGKDFSANKNLTLFYEGKMSIDDECMIGWNVEIIDGNGHTVIENGVPKSKNCNINIGSHVWIGANVKISRSVTIGDNSIIAYGSTVTGGFFENNTLLGGYPAKKIKSGINWEK</sequence>
<proteinExistence type="predicted"/>
<dbReference type="InterPro" id="IPR051159">
    <property type="entry name" value="Hexapeptide_acetyltransf"/>
</dbReference>
<protein>
    <submittedName>
        <fullName evidence="1">Galactoside O-acetyltransferase</fullName>
        <ecNumber evidence="1">2.3.1.18</ecNumber>
    </submittedName>
</protein>
<dbReference type="Pfam" id="PF00132">
    <property type="entry name" value="Hexapep"/>
    <property type="match status" value="1"/>
</dbReference>
<dbReference type="Proteomes" id="UP000095709">
    <property type="component" value="Unassembled WGS sequence"/>
</dbReference>
<evidence type="ECO:0000313" key="2">
    <source>
        <dbReference type="Proteomes" id="UP000095709"/>
    </source>
</evidence>